<gene>
    <name evidence="8" type="ORF">PAC_09804</name>
</gene>
<evidence type="ECO:0000256" key="1">
    <source>
        <dbReference type="ARBA" id="ARBA00004141"/>
    </source>
</evidence>
<dbReference type="Proteomes" id="UP000184330">
    <property type="component" value="Unassembled WGS sequence"/>
</dbReference>
<dbReference type="OrthoDB" id="5278984at2759"/>
<dbReference type="PANTHER" id="PTHR33048:SF129">
    <property type="entry name" value="INTEGRAL MEMBRANE PROTEIN-RELATED"/>
    <property type="match status" value="1"/>
</dbReference>
<sequence>MSLPLPDTNVVPKYVISCAILAVVAFGLCVARIYTRAFPTSRLGLDDYLITLSLAGYCVATAAAVHGWGRLSQYVTPSNQLIAYKCLFAVQLLWIIALALVWISIACSLLRFSTAADRWWKWILWSLIAIQTIISTGWLVVLFFGCRPLRSNWEPVADVVCWDRKYTLIYGWISAAFFVVMDLTLTLMPIKIVRILNRPLREKVLVCCLMATGLLATVIACIKMTTFNNVDLGDPLQATVEGSMWAKLEELVGIIGACLPCLKSPAEKVLRRLGIISDRYFASRPSFVFSYSGPMFVLSPVVPGQNQDIEASDTNLVGSQATKCKSGTSTATTVKLASKATNDDIA</sequence>
<feature type="transmembrane region" description="Helical" evidence="6">
    <location>
        <begin position="47"/>
        <end position="68"/>
    </location>
</feature>
<evidence type="ECO:0000256" key="6">
    <source>
        <dbReference type="SAM" id="Phobius"/>
    </source>
</evidence>
<evidence type="ECO:0000259" key="7">
    <source>
        <dbReference type="Pfam" id="PF20684"/>
    </source>
</evidence>
<protein>
    <recommendedName>
        <fullName evidence="7">Rhodopsin domain-containing protein</fullName>
    </recommendedName>
</protein>
<dbReference type="PANTHER" id="PTHR33048">
    <property type="entry name" value="PTH11-LIKE INTEGRAL MEMBRANE PROTEIN (AFU_ORTHOLOGUE AFUA_5G11245)"/>
    <property type="match status" value="1"/>
</dbReference>
<reference evidence="8 9" key="1">
    <citation type="submission" date="2016-03" db="EMBL/GenBank/DDBJ databases">
        <authorList>
            <person name="Ploux O."/>
        </authorList>
    </citation>
    <scope>NUCLEOTIDE SEQUENCE [LARGE SCALE GENOMIC DNA]</scope>
    <source>
        <strain evidence="8 9">UAMH 11012</strain>
    </source>
</reference>
<evidence type="ECO:0000256" key="5">
    <source>
        <dbReference type="ARBA" id="ARBA00038359"/>
    </source>
</evidence>
<keyword evidence="3 6" id="KW-1133">Transmembrane helix</keyword>
<feature type="transmembrane region" description="Helical" evidence="6">
    <location>
        <begin position="122"/>
        <end position="145"/>
    </location>
</feature>
<feature type="transmembrane region" description="Helical" evidence="6">
    <location>
        <begin position="169"/>
        <end position="192"/>
    </location>
</feature>
<dbReference type="InterPro" id="IPR049326">
    <property type="entry name" value="Rhodopsin_dom_fungi"/>
</dbReference>
<name>A0A1L7X4G6_9HELO</name>
<dbReference type="Pfam" id="PF20684">
    <property type="entry name" value="Fung_rhodopsin"/>
    <property type="match status" value="1"/>
</dbReference>
<comment type="subcellular location">
    <subcellularLocation>
        <location evidence="1">Membrane</location>
        <topology evidence="1">Multi-pass membrane protein</topology>
    </subcellularLocation>
</comment>
<keyword evidence="9" id="KW-1185">Reference proteome</keyword>
<proteinExistence type="inferred from homology"/>
<keyword evidence="4 6" id="KW-0472">Membrane</keyword>
<evidence type="ECO:0000256" key="2">
    <source>
        <dbReference type="ARBA" id="ARBA00022692"/>
    </source>
</evidence>
<keyword evidence="2 6" id="KW-0812">Transmembrane</keyword>
<dbReference type="GO" id="GO:0016020">
    <property type="term" value="C:membrane"/>
    <property type="evidence" value="ECO:0007669"/>
    <property type="project" value="UniProtKB-SubCell"/>
</dbReference>
<feature type="transmembrane region" description="Helical" evidence="6">
    <location>
        <begin position="88"/>
        <end position="110"/>
    </location>
</feature>
<dbReference type="AlphaFoldDB" id="A0A1L7X4G6"/>
<dbReference type="InterPro" id="IPR052337">
    <property type="entry name" value="SAT4-like"/>
</dbReference>
<evidence type="ECO:0000313" key="9">
    <source>
        <dbReference type="Proteomes" id="UP000184330"/>
    </source>
</evidence>
<evidence type="ECO:0000256" key="4">
    <source>
        <dbReference type="ARBA" id="ARBA00023136"/>
    </source>
</evidence>
<dbReference type="EMBL" id="FJOG01000015">
    <property type="protein sequence ID" value="CZR59909.1"/>
    <property type="molecule type" value="Genomic_DNA"/>
</dbReference>
<evidence type="ECO:0000256" key="3">
    <source>
        <dbReference type="ARBA" id="ARBA00022989"/>
    </source>
</evidence>
<accession>A0A1L7X4G6</accession>
<feature type="domain" description="Rhodopsin" evidence="7">
    <location>
        <begin position="31"/>
        <end position="267"/>
    </location>
</feature>
<feature type="transmembrane region" description="Helical" evidence="6">
    <location>
        <begin position="14"/>
        <end position="35"/>
    </location>
</feature>
<organism evidence="8 9">
    <name type="scientific">Phialocephala subalpina</name>
    <dbReference type="NCBI Taxonomy" id="576137"/>
    <lineage>
        <taxon>Eukaryota</taxon>
        <taxon>Fungi</taxon>
        <taxon>Dikarya</taxon>
        <taxon>Ascomycota</taxon>
        <taxon>Pezizomycotina</taxon>
        <taxon>Leotiomycetes</taxon>
        <taxon>Helotiales</taxon>
        <taxon>Mollisiaceae</taxon>
        <taxon>Phialocephala</taxon>
        <taxon>Phialocephala fortinii species complex</taxon>
    </lineage>
</organism>
<evidence type="ECO:0000313" key="8">
    <source>
        <dbReference type="EMBL" id="CZR59909.1"/>
    </source>
</evidence>
<feature type="transmembrane region" description="Helical" evidence="6">
    <location>
        <begin position="204"/>
        <end position="225"/>
    </location>
</feature>
<comment type="similarity">
    <text evidence="5">Belongs to the SAT4 family.</text>
</comment>